<evidence type="ECO:0000256" key="1">
    <source>
        <dbReference type="SAM" id="Phobius"/>
    </source>
</evidence>
<proteinExistence type="predicted"/>
<feature type="transmembrane region" description="Helical" evidence="1">
    <location>
        <begin position="69"/>
        <end position="88"/>
    </location>
</feature>
<gene>
    <name evidence="2" type="ORF">L484_019713</name>
</gene>
<keyword evidence="3" id="KW-1185">Reference proteome</keyword>
<sequence length="110" mass="12743">MAILNIIEQINPSRQYAFEFGIAIQNFVPQVLLKKPKVSTAPEFVENQGRNDTQEANCIPNRYDQTEPVLFFISAIFFMSFFIFRIFYTFFGERRSTESVANKARSSEAL</sequence>
<keyword evidence="1" id="KW-0472">Membrane</keyword>
<dbReference type="Proteomes" id="UP000030645">
    <property type="component" value="Unassembled WGS sequence"/>
</dbReference>
<protein>
    <submittedName>
        <fullName evidence="2">Uncharacterized protein</fullName>
    </submittedName>
</protein>
<keyword evidence="1" id="KW-0812">Transmembrane</keyword>
<reference evidence="3" key="1">
    <citation type="submission" date="2013-01" db="EMBL/GenBank/DDBJ databases">
        <title>Draft Genome Sequence of a Mulberry Tree, Morus notabilis C.K. Schneid.</title>
        <authorList>
            <person name="He N."/>
            <person name="Zhao S."/>
        </authorList>
    </citation>
    <scope>NUCLEOTIDE SEQUENCE</scope>
</reference>
<evidence type="ECO:0000313" key="2">
    <source>
        <dbReference type="EMBL" id="EXB29187.1"/>
    </source>
</evidence>
<name>W9QYQ4_9ROSA</name>
<evidence type="ECO:0000313" key="3">
    <source>
        <dbReference type="Proteomes" id="UP000030645"/>
    </source>
</evidence>
<dbReference type="AlphaFoldDB" id="W9QYQ4"/>
<keyword evidence="1" id="KW-1133">Transmembrane helix</keyword>
<dbReference type="EMBL" id="KE343429">
    <property type="protein sequence ID" value="EXB29187.1"/>
    <property type="molecule type" value="Genomic_DNA"/>
</dbReference>
<accession>W9QYQ4</accession>
<organism evidence="2 3">
    <name type="scientific">Morus notabilis</name>
    <dbReference type="NCBI Taxonomy" id="981085"/>
    <lineage>
        <taxon>Eukaryota</taxon>
        <taxon>Viridiplantae</taxon>
        <taxon>Streptophyta</taxon>
        <taxon>Embryophyta</taxon>
        <taxon>Tracheophyta</taxon>
        <taxon>Spermatophyta</taxon>
        <taxon>Magnoliopsida</taxon>
        <taxon>eudicotyledons</taxon>
        <taxon>Gunneridae</taxon>
        <taxon>Pentapetalae</taxon>
        <taxon>rosids</taxon>
        <taxon>fabids</taxon>
        <taxon>Rosales</taxon>
        <taxon>Moraceae</taxon>
        <taxon>Moreae</taxon>
        <taxon>Morus</taxon>
    </lineage>
</organism>